<dbReference type="EMBL" id="JAPXFL010000008">
    <property type="protein sequence ID" value="KAK9502756.1"/>
    <property type="molecule type" value="Genomic_DNA"/>
</dbReference>
<accession>A0AAW1CWC4</accession>
<dbReference type="InterPro" id="IPR037198">
    <property type="entry name" value="MutL_C_sf"/>
</dbReference>
<dbReference type="InterPro" id="IPR042121">
    <property type="entry name" value="MutL_C_regsub"/>
</dbReference>
<dbReference type="Gene3D" id="3.30.565.10">
    <property type="entry name" value="Histidine kinase-like ATPase, C-terminal domain"/>
    <property type="match status" value="1"/>
</dbReference>
<proteinExistence type="inferred from homology"/>
<evidence type="ECO:0000256" key="14">
    <source>
        <dbReference type="SAM" id="MobiDB-lite"/>
    </source>
</evidence>
<dbReference type="FunFam" id="3.30.565.10:FF:000014">
    <property type="entry name" value="Mismatch repair endonuclease pms1, putative"/>
    <property type="match status" value="1"/>
</dbReference>
<feature type="region of interest" description="Disordered" evidence="14">
    <location>
        <begin position="443"/>
        <end position="473"/>
    </location>
</feature>
<evidence type="ECO:0000256" key="7">
    <source>
        <dbReference type="ARBA" id="ARBA00022801"/>
    </source>
</evidence>
<organism evidence="17 18">
    <name type="scientific">Rhynocoris fuscipes</name>
    <dbReference type="NCBI Taxonomy" id="488301"/>
    <lineage>
        <taxon>Eukaryota</taxon>
        <taxon>Metazoa</taxon>
        <taxon>Ecdysozoa</taxon>
        <taxon>Arthropoda</taxon>
        <taxon>Hexapoda</taxon>
        <taxon>Insecta</taxon>
        <taxon>Pterygota</taxon>
        <taxon>Neoptera</taxon>
        <taxon>Paraneoptera</taxon>
        <taxon>Hemiptera</taxon>
        <taxon>Heteroptera</taxon>
        <taxon>Panheteroptera</taxon>
        <taxon>Cimicomorpha</taxon>
        <taxon>Reduviidae</taxon>
        <taxon>Harpactorinae</taxon>
        <taxon>Harpactorini</taxon>
        <taxon>Rhynocoris</taxon>
    </lineage>
</organism>
<evidence type="ECO:0000256" key="3">
    <source>
        <dbReference type="ARBA" id="ARBA00022722"/>
    </source>
</evidence>
<dbReference type="FunFam" id="3.30.1370.100:FF:000001">
    <property type="entry name" value="Mismatch repair endonuclease pms1, putative"/>
    <property type="match status" value="1"/>
</dbReference>
<evidence type="ECO:0000259" key="15">
    <source>
        <dbReference type="SMART" id="SM00853"/>
    </source>
</evidence>
<dbReference type="GO" id="GO:0006298">
    <property type="term" value="P:mismatch repair"/>
    <property type="evidence" value="ECO:0007669"/>
    <property type="project" value="InterPro"/>
</dbReference>
<dbReference type="InterPro" id="IPR038973">
    <property type="entry name" value="MutL/Mlh/Pms-like"/>
</dbReference>
<dbReference type="InterPro" id="IPR014790">
    <property type="entry name" value="MutL_C"/>
</dbReference>
<dbReference type="CDD" id="cd03484">
    <property type="entry name" value="MutL_Trans_hPMS_2_like"/>
    <property type="match status" value="1"/>
</dbReference>
<reference evidence="17 18" key="1">
    <citation type="submission" date="2022-12" db="EMBL/GenBank/DDBJ databases">
        <title>Chromosome-level genome assembly of true bugs.</title>
        <authorList>
            <person name="Ma L."/>
            <person name="Li H."/>
        </authorList>
    </citation>
    <scope>NUCLEOTIDE SEQUENCE [LARGE SCALE GENOMIC DNA]</scope>
    <source>
        <strain evidence="17">Lab_2022b</strain>
    </source>
</reference>
<dbReference type="PROSITE" id="PS00058">
    <property type="entry name" value="DNA_MISMATCH_REPAIR_1"/>
    <property type="match status" value="1"/>
</dbReference>
<evidence type="ECO:0000256" key="11">
    <source>
        <dbReference type="ARBA" id="ARBA00072579"/>
    </source>
</evidence>
<dbReference type="Proteomes" id="UP001461498">
    <property type="component" value="Unassembled WGS sequence"/>
</dbReference>
<feature type="compositionally biased region" description="Basic and acidic residues" evidence="14">
    <location>
        <begin position="448"/>
        <end position="473"/>
    </location>
</feature>
<dbReference type="SUPFAM" id="SSF118116">
    <property type="entry name" value="DNA mismatch repair protein MutL"/>
    <property type="match status" value="1"/>
</dbReference>
<evidence type="ECO:0000256" key="8">
    <source>
        <dbReference type="ARBA" id="ARBA00022840"/>
    </source>
</evidence>
<evidence type="ECO:0000256" key="13">
    <source>
        <dbReference type="ARBA" id="ARBA00083250"/>
    </source>
</evidence>
<comment type="subcellular location">
    <subcellularLocation>
        <location evidence="1">Nucleus</location>
    </subcellularLocation>
</comment>
<dbReference type="SUPFAM" id="SSF54211">
    <property type="entry name" value="Ribosomal protein S5 domain 2-like"/>
    <property type="match status" value="1"/>
</dbReference>
<dbReference type="InterPro" id="IPR036890">
    <property type="entry name" value="HATPase_C_sf"/>
</dbReference>
<dbReference type="SMART" id="SM00853">
    <property type="entry name" value="MutL_C"/>
    <property type="match status" value="1"/>
</dbReference>
<evidence type="ECO:0000256" key="12">
    <source>
        <dbReference type="ARBA" id="ARBA00077255"/>
    </source>
</evidence>
<dbReference type="SUPFAM" id="SSF55874">
    <property type="entry name" value="ATPase domain of HSP90 chaperone/DNA topoisomerase II/histidine kinase"/>
    <property type="match status" value="1"/>
</dbReference>
<dbReference type="GO" id="GO:0140664">
    <property type="term" value="F:ATP-dependent DNA damage sensor activity"/>
    <property type="evidence" value="ECO:0007669"/>
    <property type="project" value="InterPro"/>
</dbReference>
<comment type="similarity">
    <text evidence="2">Belongs to the DNA mismatch repair MutL/HexB family.</text>
</comment>
<dbReference type="PANTHER" id="PTHR10073">
    <property type="entry name" value="DNA MISMATCH REPAIR PROTEIN MLH, PMS, MUTL"/>
    <property type="match status" value="1"/>
</dbReference>
<dbReference type="InterPro" id="IPR014762">
    <property type="entry name" value="DNA_mismatch_repair_CS"/>
</dbReference>
<keyword evidence="8" id="KW-0067">ATP-binding</keyword>
<dbReference type="AlphaFoldDB" id="A0AAW1CWC4"/>
<dbReference type="Pfam" id="PF08676">
    <property type="entry name" value="MutL_C"/>
    <property type="match status" value="1"/>
</dbReference>
<keyword evidence="6" id="KW-0227">DNA damage</keyword>
<evidence type="ECO:0000259" key="16">
    <source>
        <dbReference type="SMART" id="SM01340"/>
    </source>
</evidence>
<keyword evidence="5" id="KW-0255">Endonuclease</keyword>
<dbReference type="SMART" id="SM01340">
    <property type="entry name" value="DNA_mis_repair"/>
    <property type="match status" value="1"/>
</dbReference>
<keyword evidence="9" id="KW-0539">Nucleus</keyword>
<dbReference type="Gene3D" id="3.30.230.10">
    <property type="match status" value="1"/>
</dbReference>
<sequence>MEEIKGNIKAIDKTTVHRICSGQVVLSLAIAVKELVENSIDAGATVVDVKLKDYGMEHVEVSDNGHGVHPDNFEGLTLKHHTSKLRDFSDLIGVDTYGFRGEALSSLCALSELSIITRHNSVGCGTELIFDRNGLIIQQKQCARQVGTTVNLSNLFSSLPVRHKEFHKNIKREFNKMIQLLYAYCLISTGIKITCTNQTKKGSKTTFVATHGCKSIKENISSVFGSKQLSSLLEINQCEPSEDILKELNFSVEDCKVFNIDGYISSCAHGMGRSTNDRQFYFINSRPCEPSKIIKAVNEIYHQFNVHQTPFVYMNITVEKESVDVNVTPDKRQIFLNHEKLLIAIVKASLLSTFKSIPSTYGMNNVPKKFESSQSNLKKVEEDISVKKTSISMFSQWRSVADNKRRSVTEPEIVDSKKCKLTNNKPKQCSQQPTLHLFNVNKNPLNSEEQKKISDSKNKQSDEISELPKNEISEKFEETDVESLVVNELHSNEDLKMENTVEMSKVSNTENITVTIHSKETEVDSTVINESHCTDGHTENCDSSNQNIFDSAVEFVDEGVTSENYDDQIDFVSNSESEDIITSQESGIEIDTSETHRKPNYDTYVERNKKVIVLPINLDNIKTMMEKRINFMKNTNNSKAFTPNLRFRAAIDPSKNELAEKELSKEITKDMFSEMKIIGQFNLGFIISKLNSDLFIIDQHATDEKYNFETLQKTTVISNQKLVVPQKLELTAANENILIDNIDIFKKNGFDFKIDEEAAPTKRISLTAIPMSRNWVFGKEDVDELIFMLEDSPQTDCRPSRIRSMFASRACRKSVMIGRALNMQEMKRLVRHMGEIEHPWNCPHGRPTMRHLINLDLVRY</sequence>
<dbReference type="NCBIfam" id="TIGR00585">
    <property type="entry name" value="mutl"/>
    <property type="match status" value="1"/>
</dbReference>
<evidence type="ECO:0000256" key="10">
    <source>
        <dbReference type="ARBA" id="ARBA00048778"/>
    </source>
</evidence>
<evidence type="ECO:0000256" key="1">
    <source>
        <dbReference type="ARBA" id="ARBA00004123"/>
    </source>
</evidence>
<protein>
    <recommendedName>
        <fullName evidence="11">Mismatch repair endonuclease PMS2</fullName>
    </recommendedName>
    <alternativeName>
        <fullName evidence="13">DNA mismatch repair protein PMS2</fullName>
    </alternativeName>
    <alternativeName>
        <fullName evidence="12">PMS1 protein homolog 2</fullName>
    </alternativeName>
</protein>
<evidence type="ECO:0000256" key="9">
    <source>
        <dbReference type="ARBA" id="ARBA00023242"/>
    </source>
</evidence>
<dbReference type="CDD" id="cd16926">
    <property type="entry name" value="HATPase_MutL-MLH-PMS-like"/>
    <property type="match status" value="1"/>
</dbReference>
<dbReference type="GO" id="GO:0032389">
    <property type="term" value="C:MutLalpha complex"/>
    <property type="evidence" value="ECO:0007669"/>
    <property type="project" value="TreeGrafter"/>
</dbReference>
<keyword evidence="7" id="KW-0378">Hydrolase</keyword>
<dbReference type="Gene3D" id="3.30.1370.100">
    <property type="entry name" value="MutL, C-terminal domain, regulatory subdomain"/>
    <property type="match status" value="1"/>
</dbReference>
<evidence type="ECO:0000256" key="6">
    <source>
        <dbReference type="ARBA" id="ARBA00022763"/>
    </source>
</evidence>
<dbReference type="GO" id="GO:0016887">
    <property type="term" value="F:ATP hydrolysis activity"/>
    <property type="evidence" value="ECO:0007669"/>
    <property type="project" value="InterPro"/>
</dbReference>
<dbReference type="PANTHER" id="PTHR10073:SF52">
    <property type="entry name" value="MISMATCH REPAIR ENDONUCLEASE PMS2"/>
    <property type="match status" value="1"/>
</dbReference>
<gene>
    <name evidence="17" type="ORF">O3M35_011466</name>
</gene>
<dbReference type="InterPro" id="IPR013507">
    <property type="entry name" value="DNA_mismatch_S5_2-like"/>
</dbReference>
<comment type="catalytic activity">
    <reaction evidence="10">
        <text>ATP + H2O = ADP + phosphate + H(+)</text>
        <dbReference type="Rhea" id="RHEA:13065"/>
        <dbReference type="ChEBI" id="CHEBI:15377"/>
        <dbReference type="ChEBI" id="CHEBI:15378"/>
        <dbReference type="ChEBI" id="CHEBI:30616"/>
        <dbReference type="ChEBI" id="CHEBI:43474"/>
        <dbReference type="ChEBI" id="CHEBI:456216"/>
    </reaction>
    <physiologicalReaction direction="left-to-right" evidence="10">
        <dbReference type="Rhea" id="RHEA:13066"/>
    </physiologicalReaction>
</comment>
<dbReference type="InterPro" id="IPR020568">
    <property type="entry name" value="Ribosomal_Su5_D2-typ_SF"/>
</dbReference>
<dbReference type="InterPro" id="IPR042120">
    <property type="entry name" value="MutL_C_dimsub"/>
</dbReference>
<dbReference type="FunFam" id="3.30.230.10:FF:000032">
    <property type="entry name" value="mismatch repair endonuclease PMS2 isoform X2"/>
    <property type="match status" value="1"/>
</dbReference>
<dbReference type="GO" id="GO:0004519">
    <property type="term" value="F:endonuclease activity"/>
    <property type="evidence" value="ECO:0007669"/>
    <property type="project" value="UniProtKB-KW"/>
</dbReference>
<feature type="domain" description="DNA mismatch repair protein S5" evidence="16">
    <location>
        <begin position="220"/>
        <end position="355"/>
    </location>
</feature>
<dbReference type="InterPro" id="IPR014721">
    <property type="entry name" value="Ribsml_uS5_D2-typ_fold_subgr"/>
</dbReference>
<dbReference type="Pfam" id="PF13589">
    <property type="entry name" value="HATPase_c_3"/>
    <property type="match status" value="1"/>
</dbReference>
<evidence type="ECO:0000313" key="17">
    <source>
        <dbReference type="EMBL" id="KAK9502756.1"/>
    </source>
</evidence>
<keyword evidence="3" id="KW-0540">Nuclease</keyword>
<evidence type="ECO:0000256" key="2">
    <source>
        <dbReference type="ARBA" id="ARBA00006082"/>
    </source>
</evidence>
<dbReference type="FunFam" id="3.30.1540.20:FF:000019">
    <property type="entry name" value="PMS1 homolog 2, mismatch repair system component"/>
    <property type="match status" value="1"/>
</dbReference>
<comment type="caution">
    <text evidence="17">The sequence shown here is derived from an EMBL/GenBank/DDBJ whole genome shotgun (WGS) entry which is preliminary data.</text>
</comment>
<dbReference type="Gene3D" id="3.30.1540.20">
    <property type="entry name" value="MutL, C-terminal domain, dimerisation subdomain"/>
    <property type="match status" value="1"/>
</dbReference>
<dbReference type="Pfam" id="PF01119">
    <property type="entry name" value="DNA_mis_repair"/>
    <property type="match status" value="1"/>
</dbReference>
<keyword evidence="18" id="KW-1185">Reference proteome</keyword>
<evidence type="ECO:0000313" key="18">
    <source>
        <dbReference type="Proteomes" id="UP001461498"/>
    </source>
</evidence>
<dbReference type="GO" id="GO:0005524">
    <property type="term" value="F:ATP binding"/>
    <property type="evidence" value="ECO:0007669"/>
    <property type="project" value="UniProtKB-KW"/>
</dbReference>
<evidence type="ECO:0000256" key="4">
    <source>
        <dbReference type="ARBA" id="ARBA00022741"/>
    </source>
</evidence>
<feature type="domain" description="MutL C-terminal dimerisation" evidence="15">
    <location>
        <begin position="677"/>
        <end position="821"/>
    </location>
</feature>
<dbReference type="GO" id="GO:0030983">
    <property type="term" value="F:mismatched DNA binding"/>
    <property type="evidence" value="ECO:0007669"/>
    <property type="project" value="InterPro"/>
</dbReference>
<name>A0AAW1CWC4_9HEMI</name>
<dbReference type="InterPro" id="IPR002099">
    <property type="entry name" value="MutL/Mlh/PMS"/>
</dbReference>
<evidence type="ECO:0000256" key="5">
    <source>
        <dbReference type="ARBA" id="ARBA00022759"/>
    </source>
</evidence>
<keyword evidence="4" id="KW-0547">Nucleotide-binding</keyword>